<feature type="domain" description="FAD dependent oxidoreductase" evidence="2">
    <location>
        <begin position="56"/>
        <end position="418"/>
    </location>
</feature>
<dbReference type="FunFam" id="3.50.50.60:FF:001074">
    <property type="entry name" value="Uncharacterized protein"/>
    <property type="match status" value="1"/>
</dbReference>
<dbReference type="InterPro" id="IPR006222">
    <property type="entry name" value="GCVT_N"/>
</dbReference>
<evidence type="ECO:0000259" key="2">
    <source>
        <dbReference type="Pfam" id="PF01266"/>
    </source>
</evidence>
<dbReference type="RefSeq" id="XP_792268.3">
    <property type="nucleotide sequence ID" value="XM_787175.5"/>
</dbReference>
<feature type="domain" description="GCVT N-terminal" evidence="3">
    <location>
        <begin position="479"/>
        <end position="756"/>
    </location>
</feature>
<evidence type="ECO:0000313" key="6">
    <source>
        <dbReference type="EnsemblMetazoa" id="XP_792268"/>
    </source>
</evidence>
<dbReference type="SUPFAM" id="SSF51905">
    <property type="entry name" value="FAD/NAD(P)-binding domain"/>
    <property type="match status" value="1"/>
</dbReference>
<evidence type="ECO:0008006" key="8">
    <source>
        <dbReference type="Google" id="ProtNLM"/>
    </source>
</evidence>
<dbReference type="Pfam" id="PF01266">
    <property type="entry name" value="DAO"/>
    <property type="match status" value="1"/>
</dbReference>
<dbReference type="PANTHER" id="PTHR43757">
    <property type="entry name" value="AMINOMETHYLTRANSFERASE"/>
    <property type="match status" value="1"/>
</dbReference>
<dbReference type="Gene3D" id="3.30.1360.120">
    <property type="entry name" value="Probable tRNA modification gtpase trme, domain 1"/>
    <property type="match status" value="1"/>
</dbReference>
<evidence type="ECO:0000259" key="3">
    <source>
        <dbReference type="Pfam" id="PF01571"/>
    </source>
</evidence>
<dbReference type="PANTHER" id="PTHR43757:SF2">
    <property type="entry name" value="AMINOMETHYLTRANSFERASE, MITOCHONDRIAL"/>
    <property type="match status" value="1"/>
</dbReference>
<dbReference type="Gene3D" id="3.30.9.10">
    <property type="entry name" value="D-Amino Acid Oxidase, subunit A, domain 2"/>
    <property type="match status" value="1"/>
</dbReference>
<organism evidence="6 7">
    <name type="scientific">Strongylocentrotus purpuratus</name>
    <name type="common">Purple sea urchin</name>
    <dbReference type="NCBI Taxonomy" id="7668"/>
    <lineage>
        <taxon>Eukaryota</taxon>
        <taxon>Metazoa</taxon>
        <taxon>Echinodermata</taxon>
        <taxon>Eleutherozoa</taxon>
        <taxon>Echinozoa</taxon>
        <taxon>Echinoidea</taxon>
        <taxon>Euechinoidea</taxon>
        <taxon>Echinacea</taxon>
        <taxon>Camarodonta</taxon>
        <taxon>Echinidea</taxon>
        <taxon>Strongylocentrotidae</taxon>
        <taxon>Strongylocentrotus</taxon>
    </lineage>
</organism>
<dbReference type="FunFam" id="2.40.30.110:FF:000005">
    <property type="entry name" value="dimethylglycine dehydrogenase, mitochondrial"/>
    <property type="match status" value="1"/>
</dbReference>
<dbReference type="InParanoid" id="A0A7M7RHX2"/>
<dbReference type="OrthoDB" id="498204at2759"/>
<dbReference type="SUPFAM" id="SSF101790">
    <property type="entry name" value="Aminomethyltransferase beta-barrel domain"/>
    <property type="match status" value="1"/>
</dbReference>
<keyword evidence="7" id="KW-1185">Reference proteome</keyword>
<feature type="domain" description="Aminomethyltransferase C-terminal" evidence="4">
    <location>
        <begin position="776"/>
        <end position="854"/>
    </location>
</feature>
<dbReference type="Pfam" id="PF08669">
    <property type="entry name" value="GCV_T_C"/>
    <property type="match status" value="1"/>
</dbReference>
<dbReference type="Proteomes" id="UP000007110">
    <property type="component" value="Unassembled WGS sequence"/>
</dbReference>
<evidence type="ECO:0000313" key="7">
    <source>
        <dbReference type="Proteomes" id="UP000007110"/>
    </source>
</evidence>
<evidence type="ECO:0000259" key="5">
    <source>
        <dbReference type="Pfam" id="PF16350"/>
    </source>
</evidence>
<dbReference type="InterPro" id="IPR032503">
    <property type="entry name" value="FAO_M"/>
</dbReference>
<dbReference type="InterPro" id="IPR028896">
    <property type="entry name" value="GcvT/YgfZ/DmdA"/>
</dbReference>
<reference evidence="7" key="1">
    <citation type="submission" date="2015-02" db="EMBL/GenBank/DDBJ databases">
        <title>Genome sequencing for Strongylocentrotus purpuratus.</title>
        <authorList>
            <person name="Murali S."/>
            <person name="Liu Y."/>
            <person name="Vee V."/>
            <person name="English A."/>
            <person name="Wang M."/>
            <person name="Skinner E."/>
            <person name="Han Y."/>
            <person name="Muzny D.M."/>
            <person name="Worley K.C."/>
            <person name="Gibbs R.A."/>
        </authorList>
    </citation>
    <scope>NUCLEOTIDE SEQUENCE</scope>
</reference>
<dbReference type="InterPro" id="IPR029043">
    <property type="entry name" value="GcvT/YgfZ_C"/>
</dbReference>
<dbReference type="SUPFAM" id="SSF54373">
    <property type="entry name" value="FAD-linked reductases, C-terminal domain"/>
    <property type="match status" value="1"/>
</dbReference>
<reference evidence="6" key="2">
    <citation type="submission" date="2021-01" db="UniProtKB">
        <authorList>
            <consortium name="EnsemblMetazoa"/>
        </authorList>
    </citation>
    <scope>IDENTIFICATION</scope>
</reference>
<dbReference type="CTD" id="29958"/>
<proteinExistence type="inferred from homology"/>
<dbReference type="InterPro" id="IPR013977">
    <property type="entry name" value="GcvT_C"/>
</dbReference>
<dbReference type="KEGG" id="spu:587447"/>
<dbReference type="SUPFAM" id="SSF103025">
    <property type="entry name" value="Folate-binding domain"/>
    <property type="match status" value="1"/>
</dbReference>
<dbReference type="FunFam" id="3.50.50.60:FF:000864">
    <property type="entry name" value="Uncharacterized protein"/>
    <property type="match status" value="1"/>
</dbReference>
<dbReference type="EnsemblMetazoa" id="XM_787175">
    <property type="protein sequence ID" value="XP_792268"/>
    <property type="gene ID" value="LOC587447"/>
</dbReference>
<dbReference type="InterPro" id="IPR006076">
    <property type="entry name" value="FAD-dep_OxRdtase"/>
</dbReference>
<dbReference type="GeneID" id="587447"/>
<dbReference type="Pfam" id="PF16350">
    <property type="entry name" value="FAO_M"/>
    <property type="match status" value="1"/>
</dbReference>
<dbReference type="Gene3D" id="2.40.30.110">
    <property type="entry name" value="Aminomethyltransferase beta-barrel domains"/>
    <property type="match status" value="1"/>
</dbReference>
<sequence length="870" mass="96737">MASRLLQLGKLNQTPRGFSANTSLARCISCSRGTWNTKEPETSGDIKKRWKDKAETVIIGGGAVGVGTAYNLAKAGMKDVVLLEKSELTAGSTWHAAGLTTYFHPGINVKNVHYRSLKMFDQLEEETGQAVGFHKPGSIRLLSTPTRMDEAKYQMARQGWNKAYQKLLTPEEVQELCPIINLDGVLGGIHTTGDGHIDPYSLTQALAIGARKYGADIYMPAPVIGMKQRNDGTWDVVTNEGTIHAQRVVNATGFWAKEVFQMIGRDIPMISAHHQYMVTSTIPEVKALKTEFPVMRDLEGSYYLRMERDGLLCGPYEKQHKMKLQNEWAENGVPPGFGKELFESDLDRIQDHLEIAMARFPCLAEGNIQSVVSGPITYTPDLMPMVGPVRGLHNYWSACGFSYGIIHSAGIGEYLKDWIMDGEPPYDLIEMDADRYGDWCDYDYQKVKISESYGFNNAIGWPHEERFGGRPTKRVSGAYQQMKDRGADYGFHSGWEQPHWFALEGDEAGYKPSFHRTNWHGPVGREYETVMNKAGIIDLTPFAKFVVKGPDATQLMDVLLANKLPAAIGGCSVGHMLTPKGKVYAELTITKTADNEYFCITGAGSEIHDLRWIEQKAFEMKLDVKCSNVTEEQGVLGLAGPQSRDIMAALTDSDVSEEGFKFMRAKDIVLGGVKCYAIRITYSGELGWELYHARSDSAKLYEALLKAGEPHGVCDFGLYTMNVLRIEKGFRGWGSEMLTDNNPLEAGLSPFIKLKKPAAFIGKDAVQKIKDDGLKRKVTLLKVDAEDVDPEGNETIWVDGKVVGNTTSGCFSYHLNQPIAYAYLPMDLQEIGSKVEVELLGNKWPATVIQEPLVLTEPARRKQEKKQRAS</sequence>
<evidence type="ECO:0000259" key="4">
    <source>
        <dbReference type="Pfam" id="PF08669"/>
    </source>
</evidence>
<feature type="domain" description="FAD dependent oxidoreductase central" evidence="5">
    <location>
        <begin position="421"/>
        <end position="474"/>
    </location>
</feature>
<accession>A0A7M7RHX2</accession>
<evidence type="ECO:0000256" key="1">
    <source>
        <dbReference type="ARBA" id="ARBA00008609"/>
    </source>
</evidence>
<dbReference type="Gene3D" id="3.50.50.60">
    <property type="entry name" value="FAD/NAD(P)-binding domain"/>
    <property type="match status" value="1"/>
</dbReference>
<name>A0A7M7RHX2_STRPU</name>
<dbReference type="InterPro" id="IPR027266">
    <property type="entry name" value="TrmE/GcvT-like"/>
</dbReference>
<dbReference type="OMA" id="NGWERPN"/>
<protein>
    <recommendedName>
        <fullName evidence="8">Dimethylglycine dehydrogenase</fullName>
    </recommendedName>
</protein>
<dbReference type="GO" id="GO:0005739">
    <property type="term" value="C:mitochondrion"/>
    <property type="evidence" value="ECO:0000318"/>
    <property type="project" value="GO_Central"/>
</dbReference>
<dbReference type="Gene3D" id="3.30.70.1400">
    <property type="entry name" value="Aminomethyltransferase beta-barrel domains"/>
    <property type="match status" value="1"/>
</dbReference>
<dbReference type="InterPro" id="IPR036188">
    <property type="entry name" value="FAD/NAD-bd_sf"/>
</dbReference>
<comment type="similarity">
    <text evidence="1">Belongs to the GcvT family.</text>
</comment>
<dbReference type="Pfam" id="PF01571">
    <property type="entry name" value="GCV_T"/>
    <property type="match status" value="1"/>
</dbReference>
<dbReference type="AlphaFoldDB" id="A0A7M7RHX2"/>